<dbReference type="PRINTS" id="PR00598">
    <property type="entry name" value="HTHMARR"/>
</dbReference>
<dbReference type="InterPro" id="IPR036388">
    <property type="entry name" value="WH-like_DNA-bd_sf"/>
</dbReference>
<dbReference type="PANTHER" id="PTHR33164">
    <property type="entry name" value="TRANSCRIPTIONAL REGULATOR, MARR FAMILY"/>
    <property type="match status" value="1"/>
</dbReference>
<dbReference type="PROSITE" id="PS50995">
    <property type="entry name" value="HTH_MARR_2"/>
    <property type="match status" value="1"/>
</dbReference>
<dbReference type="EMBL" id="JBHULC010000011">
    <property type="protein sequence ID" value="MFD2521979.1"/>
    <property type="molecule type" value="Genomic_DNA"/>
</dbReference>
<dbReference type="Gene3D" id="1.10.10.10">
    <property type="entry name" value="Winged helix-like DNA-binding domain superfamily/Winged helix DNA-binding domain"/>
    <property type="match status" value="1"/>
</dbReference>
<gene>
    <name evidence="2" type="ORF">ACFSR2_13855</name>
</gene>
<feature type="domain" description="HTH marR-type" evidence="1">
    <location>
        <begin position="1"/>
        <end position="142"/>
    </location>
</feature>
<comment type="caution">
    <text evidence="2">The sequence shown here is derived from an EMBL/GenBank/DDBJ whole genome shotgun (WGS) entry which is preliminary data.</text>
</comment>
<dbReference type="SMART" id="SM00347">
    <property type="entry name" value="HTH_MARR"/>
    <property type="match status" value="1"/>
</dbReference>
<accession>A0ABW5J8U9</accession>
<dbReference type="InterPro" id="IPR000835">
    <property type="entry name" value="HTH_MarR-typ"/>
</dbReference>
<proteinExistence type="predicted"/>
<sequence length="143" mass="16971">MGKQYKNQYHELIANLHITDGYIFNYFDQKLAPFKLSVQQYVVLRQLQEVYPESLNAGELKNKMHEINSDMTRLTDRLISKNLIVRETDPLNRRRVKLRLTEESNEFVKRVAIEFQNFESIVSHLTDDEVKTLNTLLTKIRTK</sequence>
<name>A0ABW5J8U9_9BACT</name>
<dbReference type="Proteomes" id="UP001597510">
    <property type="component" value="Unassembled WGS sequence"/>
</dbReference>
<dbReference type="Pfam" id="PF01047">
    <property type="entry name" value="MarR"/>
    <property type="match status" value="1"/>
</dbReference>
<organism evidence="2 3">
    <name type="scientific">Emticicia soli</name>
    <dbReference type="NCBI Taxonomy" id="2027878"/>
    <lineage>
        <taxon>Bacteria</taxon>
        <taxon>Pseudomonadati</taxon>
        <taxon>Bacteroidota</taxon>
        <taxon>Cytophagia</taxon>
        <taxon>Cytophagales</taxon>
        <taxon>Leadbetterellaceae</taxon>
        <taxon>Emticicia</taxon>
    </lineage>
</organism>
<dbReference type="InterPro" id="IPR039422">
    <property type="entry name" value="MarR/SlyA-like"/>
</dbReference>
<dbReference type="SUPFAM" id="SSF46785">
    <property type="entry name" value="Winged helix' DNA-binding domain"/>
    <property type="match status" value="1"/>
</dbReference>
<dbReference type="RefSeq" id="WP_379977228.1">
    <property type="nucleotide sequence ID" value="NZ_JBHULC010000011.1"/>
</dbReference>
<protein>
    <submittedName>
        <fullName evidence="2">MarR family winged helix-turn-helix transcriptional regulator</fullName>
    </submittedName>
</protein>
<evidence type="ECO:0000313" key="3">
    <source>
        <dbReference type="Proteomes" id="UP001597510"/>
    </source>
</evidence>
<keyword evidence="3" id="KW-1185">Reference proteome</keyword>
<dbReference type="PANTHER" id="PTHR33164:SF43">
    <property type="entry name" value="HTH-TYPE TRANSCRIPTIONAL REPRESSOR YETL"/>
    <property type="match status" value="1"/>
</dbReference>
<reference evidence="3" key="1">
    <citation type="journal article" date="2019" name="Int. J. Syst. Evol. Microbiol.">
        <title>The Global Catalogue of Microorganisms (GCM) 10K type strain sequencing project: providing services to taxonomists for standard genome sequencing and annotation.</title>
        <authorList>
            <consortium name="The Broad Institute Genomics Platform"/>
            <consortium name="The Broad Institute Genome Sequencing Center for Infectious Disease"/>
            <person name="Wu L."/>
            <person name="Ma J."/>
        </authorList>
    </citation>
    <scope>NUCLEOTIDE SEQUENCE [LARGE SCALE GENOMIC DNA]</scope>
    <source>
        <strain evidence="3">KCTC 52344</strain>
    </source>
</reference>
<evidence type="ECO:0000259" key="1">
    <source>
        <dbReference type="PROSITE" id="PS50995"/>
    </source>
</evidence>
<dbReference type="InterPro" id="IPR036390">
    <property type="entry name" value="WH_DNA-bd_sf"/>
</dbReference>
<evidence type="ECO:0000313" key="2">
    <source>
        <dbReference type="EMBL" id="MFD2521979.1"/>
    </source>
</evidence>